<sequence length="75" mass="8499">MIRPIAGPPRPRHLAYALLLVALLTLGWYAVQPVYESCVVLGEPESYEEAVDAGLCPAPHMRWETWLDQDRSLEH</sequence>
<keyword evidence="1" id="KW-0472">Membrane</keyword>
<dbReference type="AlphaFoldDB" id="A0A1G9BLP4"/>
<evidence type="ECO:0000256" key="1">
    <source>
        <dbReference type="SAM" id="Phobius"/>
    </source>
</evidence>
<keyword evidence="1" id="KW-0812">Transmembrane</keyword>
<dbReference type="OrthoDB" id="4259275at2"/>
<dbReference type="RefSeq" id="WP_093611790.1">
    <property type="nucleotide sequence ID" value="NZ_FNFF01000007.1"/>
</dbReference>
<evidence type="ECO:0000313" key="3">
    <source>
        <dbReference type="Proteomes" id="UP000199155"/>
    </source>
</evidence>
<organism evidence="2 3">
    <name type="scientific">Streptomyces indicus</name>
    <dbReference type="NCBI Taxonomy" id="417292"/>
    <lineage>
        <taxon>Bacteria</taxon>
        <taxon>Bacillati</taxon>
        <taxon>Actinomycetota</taxon>
        <taxon>Actinomycetes</taxon>
        <taxon>Kitasatosporales</taxon>
        <taxon>Streptomycetaceae</taxon>
        <taxon>Streptomyces</taxon>
    </lineage>
</organism>
<evidence type="ECO:0000313" key="2">
    <source>
        <dbReference type="EMBL" id="SDK40313.1"/>
    </source>
</evidence>
<accession>A0A1G9BLP4</accession>
<gene>
    <name evidence="2" type="ORF">SAMN05421806_107125</name>
</gene>
<dbReference type="EMBL" id="FNFF01000007">
    <property type="protein sequence ID" value="SDK40313.1"/>
    <property type="molecule type" value="Genomic_DNA"/>
</dbReference>
<reference evidence="2 3" key="1">
    <citation type="submission" date="2016-10" db="EMBL/GenBank/DDBJ databases">
        <authorList>
            <person name="de Groot N.N."/>
        </authorList>
    </citation>
    <scope>NUCLEOTIDE SEQUENCE [LARGE SCALE GENOMIC DNA]</scope>
    <source>
        <strain evidence="2 3">CGMCC 4.5727</strain>
    </source>
</reference>
<keyword evidence="3" id="KW-1185">Reference proteome</keyword>
<keyword evidence="1" id="KW-1133">Transmembrane helix</keyword>
<name>A0A1G9BLP4_9ACTN</name>
<proteinExistence type="predicted"/>
<protein>
    <submittedName>
        <fullName evidence="2">Uncharacterized protein</fullName>
    </submittedName>
</protein>
<dbReference type="Proteomes" id="UP000199155">
    <property type="component" value="Unassembled WGS sequence"/>
</dbReference>
<feature type="transmembrane region" description="Helical" evidence="1">
    <location>
        <begin position="12"/>
        <end position="31"/>
    </location>
</feature>